<reference evidence="3" key="1">
    <citation type="submission" date="2017-11" db="EMBL/GenBank/DDBJ databases">
        <authorList>
            <person name="Kuznetsova I."/>
            <person name="Sazanova A."/>
            <person name="Chirak E."/>
            <person name="Safronova V."/>
            <person name="Willems A."/>
        </authorList>
    </citation>
    <scope>NUCLEOTIDE SEQUENCE [LARGE SCALE GENOMIC DNA]</scope>
    <source>
        <strain evidence="3">STM 196</strain>
    </source>
</reference>
<evidence type="ECO:0000313" key="3">
    <source>
        <dbReference type="Proteomes" id="UP000241444"/>
    </source>
</evidence>
<dbReference type="Pfam" id="PF00221">
    <property type="entry name" value="Lyase_aromatic"/>
    <property type="match status" value="1"/>
</dbReference>
<accession>A0A2P7BUN0</accession>
<organism evidence="2 3">
    <name type="scientific">Phyllobacterium brassicacearum</name>
    <dbReference type="NCBI Taxonomy" id="314235"/>
    <lineage>
        <taxon>Bacteria</taxon>
        <taxon>Pseudomonadati</taxon>
        <taxon>Pseudomonadota</taxon>
        <taxon>Alphaproteobacteria</taxon>
        <taxon>Hyphomicrobiales</taxon>
        <taxon>Phyllobacteriaceae</taxon>
        <taxon>Phyllobacterium</taxon>
    </lineage>
</organism>
<dbReference type="SUPFAM" id="SSF48557">
    <property type="entry name" value="L-aspartase-like"/>
    <property type="match status" value="1"/>
</dbReference>
<sequence>MLKHSFLASVFGACLLFTGTAAMADVTLSGREATPEMIVRVAKGEVVTVTRESRDKVARAYAVLLQGAKEGQEIYGLTVGVGWNKDRKMVDAKGDLTPELMEASREFNEGLLRAHSVGVGPDTEVVVVRATMAVRLNNILTGGPGVQPHVADTLLAFLNKGITPIMPSRGSVGQADMTLLSHIGLAMLGEGEVDYQGRRMPALEALKAAGIEPLKPFGKDGLAILSSNAYAAGLAALAVHDAEQMLATSQLVYALSLEGLNGNVSPLLEDVANLRPFPSYISATNELRGLLAGSYLWQEDEKRILQDPLSFRTAPYVLGSLADSLARTRALVQIQINSSDDNPGIAVGVLPKSEFPQARRGYVEGGAVLPTANFEPLPWVIAFEELGIVLAHHTTASSERVLKLNNPTHTKLARYLGTGNTHHAFLVVEAPLMAIATENRALAQPTSFDSRPIAGGVEDVGTNAPFVVERVREQIENSFTIFAMELLHAAQAADLRLKEHPERKLASSTMAFHDAFREKVPFLDTDRSMTPDIVAGTTFLKGYLTKDD</sequence>
<keyword evidence="2" id="KW-0762">Sugar transport</keyword>
<feature type="signal peptide" evidence="1">
    <location>
        <begin position="1"/>
        <end position="24"/>
    </location>
</feature>
<name>A0A2P7BUN0_9HYPH</name>
<dbReference type="AlphaFoldDB" id="A0A2P7BUN0"/>
<dbReference type="OrthoDB" id="7285062at2"/>
<dbReference type="Gene3D" id="1.20.200.10">
    <property type="entry name" value="Fumarase/aspartase (Central domain)"/>
    <property type="match status" value="1"/>
</dbReference>
<dbReference type="Gene3D" id="1.10.275.10">
    <property type="entry name" value="Fumarase/aspartase (N-terminal domain)"/>
    <property type="match status" value="1"/>
</dbReference>
<dbReference type="InterPro" id="IPR024083">
    <property type="entry name" value="Fumarase/histidase_N"/>
</dbReference>
<dbReference type="CDD" id="cd00332">
    <property type="entry name" value="PAL-HAL"/>
    <property type="match status" value="1"/>
</dbReference>
<keyword evidence="1" id="KW-0732">Signal</keyword>
<dbReference type="RefSeq" id="WP_106709580.1">
    <property type="nucleotide sequence ID" value="NZ_PGGO01000002.1"/>
</dbReference>
<protein>
    <submittedName>
        <fullName evidence="2">Sugar transporter</fullName>
    </submittedName>
</protein>
<proteinExistence type="predicted"/>
<dbReference type="InterPro" id="IPR001106">
    <property type="entry name" value="Aromatic_Lyase"/>
</dbReference>
<keyword evidence="2" id="KW-0813">Transport</keyword>
<dbReference type="EMBL" id="PGGO01000002">
    <property type="protein sequence ID" value="PSH70166.1"/>
    <property type="molecule type" value="Genomic_DNA"/>
</dbReference>
<feature type="chain" id="PRO_5015127780" evidence="1">
    <location>
        <begin position="25"/>
        <end position="548"/>
    </location>
</feature>
<keyword evidence="3" id="KW-1185">Reference proteome</keyword>
<dbReference type="PANTHER" id="PTHR10362">
    <property type="entry name" value="HISTIDINE AMMONIA-LYASE"/>
    <property type="match status" value="1"/>
</dbReference>
<dbReference type="GO" id="GO:0016841">
    <property type="term" value="F:ammonia-lyase activity"/>
    <property type="evidence" value="ECO:0007669"/>
    <property type="project" value="UniProtKB-ARBA"/>
</dbReference>
<dbReference type="Proteomes" id="UP000241444">
    <property type="component" value="Unassembled WGS sequence"/>
</dbReference>
<comment type="caution">
    <text evidence="2">The sequence shown here is derived from an EMBL/GenBank/DDBJ whole genome shotgun (WGS) entry which is preliminary data.</text>
</comment>
<evidence type="ECO:0000256" key="1">
    <source>
        <dbReference type="SAM" id="SignalP"/>
    </source>
</evidence>
<dbReference type="InterPro" id="IPR008948">
    <property type="entry name" value="L-Aspartase-like"/>
</dbReference>
<gene>
    <name evidence="2" type="ORF">CU102_03485</name>
</gene>
<evidence type="ECO:0000313" key="2">
    <source>
        <dbReference type="EMBL" id="PSH70166.1"/>
    </source>
</evidence>